<accession>A0A4R1R7E3</accession>
<dbReference type="EMBL" id="SLUM01000002">
    <property type="protein sequence ID" value="TCL61440.1"/>
    <property type="molecule type" value="Genomic_DNA"/>
</dbReference>
<dbReference type="InterPro" id="IPR022476">
    <property type="entry name" value="Spore_YabP/YqfC"/>
</dbReference>
<dbReference type="RefSeq" id="WP_058966364.1">
    <property type="nucleotide sequence ID" value="NZ_CABKVM010000019.1"/>
</dbReference>
<sequence length="100" mass="11714">MKRKPKQTREPVRRILRDLFRQPAADFYAQPMLHINCLGQVQVENCREILLYDSSQIRLDMGRWDVTVYGDGLELCAASRGQLLLRGRVLRTEFSYKEGQ</sequence>
<organism evidence="1 2">
    <name type="scientific">Allofournierella massiliensis</name>
    <dbReference type="NCBI Taxonomy" id="1650663"/>
    <lineage>
        <taxon>Bacteria</taxon>
        <taxon>Bacillati</taxon>
        <taxon>Bacillota</taxon>
        <taxon>Clostridia</taxon>
        <taxon>Eubacteriales</taxon>
        <taxon>Oscillospiraceae</taxon>
        <taxon>Allofournierella</taxon>
    </lineage>
</organism>
<protein>
    <submittedName>
        <fullName evidence="1">YabP family protein</fullName>
    </submittedName>
</protein>
<dbReference type="Proteomes" id="UP000295184">
    <property type="component" value="Unassembled WGS sequence"/>
</dbReference>
<evidence type="ECO:0000313" key="1">
    <source>
        <dbReference type="EMBL" id="TCL61440.1"/>
    </source>
</evidence>
<reference evidence="1 2" key="1">
    <citation type="submission" date="2019-03" db="EMBL/GenBank/DDBJ databases">
        <title>Genomic Encyclopedia of Type Strains, Phase IV (KMG-IV): sequencing the most valuable type-strain genomes for metagenomic binning, comparative biology and taxonomic classification.</title>
        <authorList>
            <person name="Goeker M."/>
        </authorList>
    </citation>
    <scope>NUCLEOTIDE SEQUENCE [LARGE SCALE GENOMIC DNA]</scope>
    <source>
        <strain evidence="1 2">DSM 100451</strain>
    </source>
</reference>
<proteinExistence type="predicted"/>
<dbReference type="Pfam" id="PF07873">
    <property type="entry name" value="YabP"/>
    <property type="match status" value="1"/>
</dbReference>
<dbReference type="AlphaFoldDB" id="A0A4R1R7E3"/>
<evidence type="ECO:0000313" key="2">
    <source>
        <dbReference type="Proteomes" id="UP000295184"/>
    </source>
</evidence>
<gene>
    <name evidence="1" type="ORF">EDD77_102180</name>
</gene>
<comment type="caution">
    <text evidence="1">The sequence shown here is derived from an EMBL/GenBank/DDBJ whole genome shotgun (WGS) entry which is preliminary data.</text>
</comment>
<dbReference type="STRING" id="1650663.GCA_001486665_03014"/>
<name>A0A4R1R7E3_9FIRM</name>